<dbReference type="PRINTS" id="PR00344">
    <property type="entry name" value="BCTRLSENSOR"/>
</dbReference>
<evidence type="ECO:0000256" key="2">
    <source>
        <dbReference type="ARBA" id="ARBA00012438"/>
    </source>
</evidence>
<dbReference type="InterPro" id="IPR003661">
    <property type="entry name" value="HisK_dim/P_dom"/>
</dbReference>
<feature type="domain" description="Histidine kinase" evidence="8">
    <location>
        <begin position="48"/>
        <end position="262"/>
    </location>
</feature>
<dbReference type="SUPFAM" id="SSF55874">
    <property type="entry name" value="ATPase domain of HSP90 chaperone/DNA topoisomerase II/histidine kinase"/>
    <property type="match status" value="1"/>
</dbReference>
<dbReference type="PANTHER" id="PTHR43711">
    <property type="entry name" value="TWO-COMPONENT HISTIDINE KINASE"/>
    <property type="match status" value="1"/>
</dbReference>
<evidence type="ECO:0000256" key="6">
    <source>
        <dbReference type="ARBA" id="ARBA00023012"/>
    </source>
</evidence>
<comment type="catalytic activity">
    <reaction evidence="1">
        <text>ATP + protein L-histidine = ADP + protein N-phospho-L-histidine.</text>
        <dbReference type="EC" id="2.7.13.3"/>
    </reaction>
</comment>
<keyword evidence="7" id="KW-0472">Membrane</keyword>
<keyword evidence="3" id="KW-0597">Phosphoprotein</keyword>
<feature type="transmembrane region" description="Helical" evidence="7">
    <location>
        <begin position="6"/>
        <end position="24"/>
    </location>
</feature>
<keyword evidence="4" id="KW-0808">Transferase</keyword>
<dbReference type="Gene3D" id="3.30.565.10">
    <property type="entry name" value="Histidine kinase-like ATPase, C-terminal domain"/>
    <property type="match status" value="1"/>
</dbReference>
<evidence type="ECO:0000259" key="8">
    <source>
        <dbReference type="PROSITE" id="PS50109"/>
    </source>
</evidence>
<keyword evidence="6" id="KW-0902">Two-component regulatory system</keyword>
<dbReference type="RefSeq" id="WP_201328225.1">
    <property type="nucleotide sequence ID" value="NZ_AP017470.1"/>
</dbReference>
<dbReference type="SMART" id="SM00387">
    <property type="entry name" value="HATPase_c"/>
    <property type="match status" value="1"/>
</dbReference>
<dbReference type="KEGG" id="thyd:TTHT_0269"/>
<reference evidence="9 10" key="1">
    <citation type="journal article" date="2012" name="Extremophiles">
        <title>Thermotomaculum hydrothermale gen. nov., sp. nov., a novel heterotrophic thermophile within the phylum Acidobacteria from a deep-sea hydrothermal vent chimney in the Southern Okinawa Trough.</title>
        <authorList>
            <person name="Izumi H."/>
            <person name="Nunoura T."/>
            <person name="Miyazaki M."/>
            <person name="Mino S."/>
            <person name="Toki T."/>
            <person name="Takai K."/>
            <person name="Sako Y."/>
            <person name="Sawabe T."/>
            <person name="Nakagawa S."/>
        </authorList>
    </citation>
    <scope>NUCLEOTIDE SEQUENCE [LARGE SCALE GENOMIC DNA]</scope>
    <source>
        <strain evidence="9 10">AC55</strain>
    </source>
</reference>
<dbReference type="EC" id="2.7.13.3" evidence="2"/>
<evidence type="ECO:0000313" key="10">
    <source>
        <dbReference type="Proteomes" id="UP000595564"/>
    </source>
</evidence>
<dbReference type="InterPro" id="IPR036097">
    <property type="entry name" value="HisK_dim/P_sf"/>
</dbReference>
<dbReference type="SUPFAM" id="SSF47384">
    <property type="entry name" value="Homodimeric domain of signal transducing histidine kinase"/>
    <property type="match status" value="1"/>
</dbReference>
<proteinExistence type="predicted"/>
<dbReference type="Proteomes" id="UP000595564">
    <property type="component" value="Chromosome"/>
</dbReference>
<dbReference type="InterPro" id="IPR036890">
    <property type="entry name" value="HATPase_C_sf"/>
</dbReference>
<dbReference type="GO" id="GO:0000155">
    <property type="term" value="F:phosphorelay sensor kinase activity"/>
    <property type="evidence" value="ECO:0007669"/>
    <property type="project" value="InterPro"/>
</dbReference>
<dbReference type="Pfam" id="PF02518">
    <property type="entry name" value="HATPase_c"/>
    <property type="match status" value="1"/>
</dbReference>
<evidence type="ECO:0000256" key="5">
    <source>
        <dbReference type="ARBA" id="ARBA00022777"/>
    </source>
</evidence>
<sequence length="274" mass="30388">MKIAVIILSILLIGAIGIIIFLYTKLKQTGKITKKTKDLSEAGILASGLAHEIRNPLNSIKINVQLLQEDIEDAIEDEELKNDFRETISSITYEIARLNELMTNFLTYARPTQLQKEDFNLSEFLSDMVNFMKVEAENKGIVIEYSFPEEDLIFNGDKQKLRQSLMNILKNAIQILGEGGKVKITLKNMRDLYLIEIEDNGPGMTEEFLKQIFVAFSSQRKGGTGLGLSIAKKFIDAHGGGIKVESKVGVGTKFTIILPASGNASLNNGEEDEG</sequence>
<dbReference type="InterPro" id="IPR005467">
    <property type="entry name" value="His_kinase_dom"/>
</dbReference>
<gene>
    <name evidence="9" type="ORF">TTHT_0269</name>
</gene>
<accession>A0A7R6SXV5</accession>
<dbReference type="InterPro" id="IPR004358">
    <property type="entry name" value="Sig_transdc_His_kin-like_C"/>
</dbReference>
<dbReference type="InterPro" id="IPR003594">
    <property type="entry name" value="HATPase_dom"/>
</dbReference>
<evidence type="ECO:0000256" key="1">
    <source>
        <dbReference type="ARBA" id="ARBA00000085"/>
    </source>
</evidence>
<evidence type="ECO:0000256" key="3">
    <source>
        <dbReference type="ARBA" id="ARBA00022553"/>
    </source>
</evidence>
<evidence type="ECO:0000256" key="4">
    <source>
        <dbReference type="ARBA" id="ARBA00022679"/>
    </source>
</evidence>
<keyword evidence="7" id="KW-0812">Transmembrane</keyword>
<dbReference type="AlphaFoldDB" id="A0A7R6SXV5"/>
<keyword evidence="5" id="KW-0418">Kinase</keyword>
<dbReference type="SMART" id="SM00388">
    <property type="entry name" value="HisKA"/>
    <property type="match status" value="1"/>
</dbReference>
<name>A0A7R6SXV5_9BACT</name>
<evidence type="ECO:0000256" key="7">
    <source>
        <dbReference type="SAM" id="Phobius"/>
    </source>
</evidence>
<dbReference type="PANTHER" id="PTHR43711:SF28">
    <property type="entry name" value="SENSOR HISTIDINE KINASE YXDK"/>
    <property type="match status" value="1"/>
</dbReference>
<keyword evidence="7" id="KW-1133">Transmembrane helix</keyword>
<protein>
    <recommendedName>
        <fullName evidence="2">histidine kinase</fullName>
        <ecNumber evidence="2">2.7.13.3</ecNumber>
    </recommendedName>
</protein>
<evidence type="ECO:0000313" key="9">
    <source>
        <dbReference type="EMBL" id="BBB31891.1"/>
    </source>
</evidence>
<dbReference type="InterPro" id="IPR050736">
    <property type="entry name" value="Sensor_HK_Regulatory"/>
</dbReference>
<keyword evidence="10" id="KW-1185">Reference proteome</keyword>
<dbReference type="Gene3D" id="1.10.287.130">
    <property type="match status" value="1"/>
</dbReference>
<dbReference type="Pfam" id="PF00512">
    <property type="entry name" value="HisKA"/>
    <property type="match status" value="1"/>
</dbReference>
<dbReference type="PROSITE" id="PS50109">
    <property type="entry name" value="HIS_KIN"/>
    <property type="match status" value="1"/>
</dbReference>
<dbReference type="EMBL" id="AP017470">
    <property type="protein sequence ID" value="BBB31891.1"/>
    <property type="molecule type" value="Genomic_DNA"/>
</dbReference>
<dbReference type="FunFam" id="3.30.565.10:FF:000006">
    <property type="entry name" value="Sensor histidine kinase WalK"/>
    <property type="match status" value="1"/>
</dbReference>
<dbReference type="CDD" id="cd00082">
    <property type="entry name" value="HisKA"/>
    <property type="match status" value="1"/>
</dbReference>
<dbReference type="CDD" id="cd00075">
    <property type="entry name" value="HATPase"/>
    <property type="match status" value="1"/>
</dbReference>
<organism evidence="9 10">
    <name type="scientific">Thermotomaculum hydrothermale</name>
    <dbReference type="NCBI Taxonomy" id="981385"/>
    <lineage>
        <taxon>Bacteria</taxon>
        <taxon>Pseudomonadati</taxon>
        <taxon>Acidobacteriota</taxon>
        <taxon>Holophagae</taxon>
        <taxon>Thermotomaculales</taxon>
        <taxon>Thermotomaculaceae</taxon>
        <taxon>Thermotomaculum</taxon>
    </lineage>
</organism>